<organism evidence="2 3">
    <name type="scientific">Mediterraneibacter gnavus (strain ATCC 29149 / DSM 114966 / JCM 6515 / VPI C7-9)</name>
    <name type="common">Ruminococcus gnavus</name>
    <dbReference type="NCBI Taxonomy" id="411470"/>
    <lineage>
        <taxon>Bacteria</taxon>
        <taxon>Bacillati</taxon>
        <taxon>Bacillota</taxon>
        <taxon>Clostridia</taxon>
        <taxon>Lachnospirales</taxon>
        <taxon>Lachnospiraceae</taxon>
        <taxon>Mediterraneibacter</taxon>
    </lineage>
</organism>
<dbReference type="AlphaFoldDB" id="A7B5L5"/>
<reference evidence="2 3" key="2">
    <citation type="submission" date="2007-06" db="EMBL/GenBank/DDBJ databases">
        <title>Draft genome sequence of Ruminococcus gnavus (ATCC 29149).</title>
        <authorList>
            <person name="Sudarsanam P."/>
            <person name="Ley R."/>
            <person name="Guruge J."/>
            <person name="Turnbaugh P.J."/>
            <person name="Mahowald M."/>
            <person name="Liep D."/>
            <person name="Gordon J."/>
        </authorList>
    </citation>
    <scope>NUCLEOTIDE SEQUENCE [LARGE SCALE GENOMIC DNA]</scope>
    <source>
        <strain evidence="2 3">ATCC 29149</strain>
    </source>
</reference>
<gene>
    <name evidence="2" type="ORF">RUMGNA_02854</name>
</gene>
<dbReference type="EMBL" id="AAYG02000022">
    <property type="protein sequence ID" value="EDN76802.1"/>
    <property type="molecule type" value="Genomic_DNA"/>
</dbReference>
<keyword evidence="1" id="KW-0812">Transmembrane</keyword>
<protein>
    <submittedName>
        <fullName evidence="2">Uncharacterized protein</fullName>
    </submittedName>
</protein>
<feature type="transmembrane region" description="Helical" evidence="1">
    <location>
        <begin position="42"/>
        <end position="59"/>
    </location>
</feature>
<keyword evidence="1" id="KW-0472">Membrane</keyword>
<sequence>MNRWFPTFCFAGKRRDLKCTNLWNAAAKEGSLLWILWPDRKCIAGIFWGIFIVFQLTIFM</sequence>
<reference evidence="2 3" key="1">
    <citation type="submission" date="2007-04" db="EMBL/GenBank/DDBJ databases">
        <authorList>
            <person name="Fulton L."/>
            <person name="Clifton S."/>
            <person name="Fulton B."/>
            <person name="Xu J."/>
            <person name="Minx P."/>
            <person name="Pepin K.H."/>
            <person name="Johnson M."/>
            <person name="Thiruvilangam P."/>
            <person name="Bhonagiri V."/>
            <person name="Nash W.E."/>
            <person name="Mardis E.R."/>
            <person name="Wilson R.K."/>
        </authorList>
    </citation>
    <scope>NUCLEOTIDE SEQUENCE [LARGE SCALE GENOMIC DNA]</scope>
    <source>
        <strain evidence="2 3">ATCC 29149</strain>
    </source>
</reference>
<evidence type="ECO:0000256" key="1">
    <source>
        <dbReference type="SAM" id="Phobius"/>
    </source>
</evidence>
<name>A7B5L5_MEDG7</name>
<keyword evidence="1" id="KW-1133">Transmembrane helix</keyword>
<dbReference type="Proteomes" id="UP000004410">
    <property type="component" value="Unassembled WGS sequence"/>
</dbReference>
<evidence type="ECO:0000313" key="3">
    <source>
        <dbReference type="Proteomes" id="UP000004410"/>
    </source>
</evidence>
<evidence type="ECO:0000313" key="2">
    <source>
        <dbReference type="EMBL" id="EDN76802.1"/>
    </source>
</evidence>
<dbReference type="PaxDb" id="411470-RUMGNA_02854"/>
<proteinExistence type="predicted"/>
<comment type="caution">
    <text evidence="2">The sequence shown here is derived from an EMBL/GenBank/DDBJ whole genome shotgun (WGS) entry which is preliminary data.</text>
</comment>
<accession>A7B5L5</accession>